<dbReference type="RefSeq" id="XP_037168042.1">
    <property type="nucleotide sequence ID" value="XM_037305177.1"/>
</dbReference>
<accession>A0A8H6G1E5</accession>
<protein>
    <submittedName>
        <fullName evidence="2">Uncharacterized protein</fullName>
    </submittedName>
</protein>
<feature type="region of interest" description="Disordered" evidence="1">
    <location>
        <begin position="1"/>
        <end position="20"/>
    </location>
</feature>
<feature type="compositionally biased region" description="Basic and acidic residues" evidence="1">
    <location>
        <begin position="58"/>
        <end position="78"/>
    </location>
</feature>
<evidence type="ECO:0000256" key="1">
    <source>
        <dbReference type="SAM" id="MobiDB-lite"/>
    </source>
</evidence>
<evidence type="ECO:0000313" key="3">
    <source>
        <dbReference type="Proteomes" id="UP000578531"/>
    </source>
</evidence>
<dbReference type="Proteomes" id="UP000578531">
    <property type="component" value="Unassembled WGS sequence"/>
</dbReference>
<name>A0A8H6G1E5_9LECA</name>
<dbReference type="GeneID" id="59284918"/>
<organism evidence="2 3">
    <name type="scientific">Letharia columbiana</name>
    <dbReference type="NCBI Taxonomy" id="112416"/>
    <lineage>
        <taxon>Eukaryota</taxon>
        <taxon>Fungi</taxon>
        <taxon>Dikarya</taxon>
        <taxon>Ascomycota</taxon>
        <taxon>Pezizomycotina</taxon>
        <taxon>Lecanoromycetes</taxon>
        <taxon>OSLEUM clade</taxon>
        <taxon>Lecanoromycetidae</taxon>
        <taxon>Lecanorales</taxon>
        <taxon>Lecanorineae</taxon>
        <taxon>Parmeliaceae</taxon>
        <taxon>Letharia</taxon>
    </lineage>
</organism>
<proteinExistence type="predicted"/>
<dbReference type="EMBL" id="JACCJC010000008">
    <property type="protein sequence ID" value="KAF6238743.1"/>
    <property type="molecule type" value="Genomic_DNA"/>
</dbReference>
<dbReference type="AlphaFoldDB" id="A0A8H6G1E5"/>
<sequence length="125" mass="13479">MTLTKNLAEADRRDLSLPPRCRCASKKSVSFAEDDQSTSNGPPAAFPLSLPTPTAPPKGKDKRQAPTEEQATQKRAADAQRQAATQAIGAAQERVAAQEKAAREAGQITESYPESRVRILTESYP</sequence>
<reference evidence="2 3" key="1">
    <citation type="journal article" date="2020" name="Genomics">
        <title>Complete, high-quality genomes from long-read metagenomic sequencing of two wolf lichen thalli reveals enigmatic genome architecture.</title>
        <authorList>
            <person name="McKenzie S.K."/>
            <person name="Walston R.F."/>
            <person name="Allen J.L."/>
        </authorList>
    </citation>
    <scope>NUCLEOTIDE SEQUENCE [LARGE SCALE GENOMIC DNA]</scope>
    <source>
        <strain evidence="2">WasteWater2</strain>
    </source>
</reference>
<keyword evidence="3" id="KW-1185">Reference proteome</keyword>
<evidence type="ECO:0000313" key="2">
    <source>
        <dbReference type="EMBL" id="KAF6238743.1"/>
    </source>
</evidence>
<gene>
    <name evidence="2" type="ORF">HO173_003249</name>
</gene>
<feature type="region of interest" description="Disordered" evidence="1">
    <location>
        <begin position="26"/>
        <end position="125"/>
    </location>
</feature>
<comment type="caution">
    <text evidence="2">The sequence shown here is derived from an EMBL/GenBank/DDBJ whole genome shotgun (WGS) entry which is preliminary data.</text>
</comment>